<feature type="compositionally biased region" description="Basic and acidic residues" evidence="1">
    <location>
        <begin position="50"/>
        <end position="59"/>
    </location>
</feature>
<evidence type="ECO:0000313" key="3">
    <source>
        <dbReference type="EMBL" id="MDV5823751.1"/>
    </source>
</evidence>
<comment type="caution">
    <text evidence="3">The sequence shown here is derived from an EMBL/GenBank/DDBJ whole genome shotgun (WGS) entry which is preliminary data.</text>
</comment>
<keyword evidence="2" id="KW-0732">Signal</keyword>
<feature type="region of interest" description="Disordered" evidence="1">
    <location>
        <begin position="38"/>
        <end position="148"/>
    </location>
</feature>
<proteinExistence type="predicted"/>
<feature type="compositionally biased region" description="Basic and acidic residues" evidence="1">
    <location>
        <begin position="113"/>
        <end position="123"/>
    </location>
</feature>
<dbReference type="EMBL" id="JAPTHD010000003">
    <property type="protein sequence ID" value="MDV5823751.1"/>
    <property type="molecule type" value="Genomic_DNA"/>
</dbReference>
<accession>A0ABU3ZW51</accession>
<keyword evidence="4" id="KW-1185">Reference proteome</keyword>
<name>A0ABU3ZW51_9SPHN</name>
<feature type="compositionally biased region" description="Basic and acidic residues" evidence="1">
    <location>
        <begin position="136"/>
        <end position="148"/>
    </location>
</feature>
<feature type="chain" id="PRO_5045332197" evidence="2">
    <location>
        <begin position="31"/>
        <end position="148"/>
    </location>
</feature>
<feature type="compositionally biased region" description="Low complexity" evidence="1">
    <location>
        <begin position="88"/>
        <end position="98"/>
    </location>
</feature>
<dbReference type="RefSeq" id="WP_317516655.1">
    <property type="nucleotide sequence ID" value="NZ_JAPTHD010000003.1"/>
</dbReference>
<evidence type="ECO:0000256" key="2">
    <source>
        <dbReference type="SAM" id="SignalP"/>
    </source>
</evidence>
<reference evidence="4" key="1">
    <citation type="journal article" date="2022" name="J Environ Chem Eng">
        <title>Biodegradation of petroleum oil using a constructed nonpathogenic and heavy metal-tolerant bacterial consortium isolated from marine sponges.</title>
        <authorList>
            <person name="Dechsakulwatana C."/>
            <person name="Rungsihiranrut A."/>
            <person name="Muangchinda C."/>
            <person name="Ningthoujam R."/>
            <person name="Klankeo P."/>
            <person name="Pinyakong O."/>
        </authorList>
    </citation>
    <scope>NUCLEOTIDE SEQUENCE [LARGE SCALE GENOMIC DNA]</scope>
    <source>
        <strain evidence="4">MO2-4</strain>
    </source>
</reference>
<sequence length="148" mass="15986">MIGRNIAPSRRDAIRALAALSVSLPTLAYATPVETCPKNDQAAWRKAAKPIREARDPHDGLAAPFIDDADACAEAEGGLQQERHPSLAEEQAPAPAEPGSDVIPGAEDESDEVADRRAMDRLRNLNPLQRAYGINESRDRGDDLLPNL</sequence>
<protein>
    <submittedName>
        <fullName evidence="3">Uncharacterized protein</fullName>
    </submittedName>
</protein>
<gene>
    <name evidence="3" type="ORF">O0R41_09100</name>
</gene>
<feature type="signal peptide" evidence="2">
    <location>
        <begin position="1"/>
        <end position="30"/>
    </location>
</feature>
<organism evidence="3 4">
    <name type="scientific">Sphingobium naphthae</name>
    <dbReference type="NCBI Taxonomy" id="1886786"/>
    <lineage>
        <taxon>Bacteria</taxon>
        <taxon>Pseudomonadati</taxon>
        <taxon>Pseudomonadota</taxon>
        <taxon>Alphaproteobacteria</taxon>
        <taxon>Sphingomonadales</taxon>
        <taxon>Sphingomonadaceae</taxon>
        <taxon>Sphingobium</taxon>
    </lineage>
</organism>
<dbReference type="Proteomes" id="UP001185984">
    <property type="component" value="Unassembled WGS sequence"/>
</dbReference>
<evidence type="ECO:0000313" key="4">
    <source>
        <dbReference type="Proteomes" id="UP001185984"/>
    </source>
</evidence>
<evidence type="ECO:0000256" key="1">
    <source>
        <dbReference type="SAM" id="MobiDB-lite"/>
    </source>
</evidence>